<dbReference type="InterPro" id="IPR035892">
    <property type="entry name" value="C2_domain_sf"/>
</dbReference>
<dbReference type="PROSITE" id="PS50004">
    <property type="entry name" value="C2"/>
    <property type="match status" value="1"/>
</dbReference>
<dbReference type="InterPro" id="IPR000008">
    <property type="entry name" value="C2_dom"/>
</dbReference>
<accession>A0AAV7ZJD8</accession>
<evidence type="ECO:0000313" key="7">
    <source>
        <dbReference type="Proteomes" id="UP001150062"/>
    </source>
</evidence>
<name>A0AAV7ZJD8_9EUKA</name>
<evidence type="ECO:0000256" key="1">
    <source>
        <dbReference type="ARBA" id="ARBA00022723"/>
    </source>
</evidence>
<reference evidence="5" key="1">
    <citation type="submission" date="2022-08" db="EMBL/GenBank/DDBJ databases">
        <title>Novel sulfate-reducing endosymbionts in the free-living metamonad Anaeramoeba.</title>
        <authorList>
            <person name="Jerlstrom-Hultqvist J."/>
            <person name="Cepicka I."/>
            <person name="Gallot-Lavallee L."/>
            <person name="Salas-Leiva D."/>
            <person name="Curtis B.A."/>
            <person name="Zahonova K."/>
            <person name="Pipaliya S."/>
            <person name="Dacks J."/>
            <person name="Roger A.J."/>
        </authorList>
    </citation>
    <scope>NUCLEOTIDE SEQUENCE</scope>
    <source>
        <strain evidence="5">Schooner1</strain>
    </source>
</reference>
<protein>
    <submittedName>
        <fullName evidence="4">C2 domain-containing protein</fullName>
    </submittedName>
</protein>
<dbReference type="EMBL" id="JANTQA010000032">
    <property type="protein sequence ID" value="KAJ3439929.1"/>
    <property type="molecule type" value="Genomic_DNA"/>
</dbReference>
<evidence type="ECO:0000313" key="6">
    <source>
        <dbReference type="Proteomes" id="UP001146793"/>
    </source>
</evidence>
<gene>
    <name evidence="4" type="ORF">M0812_15972</name>
    <name evidence="5" type="ORF">M0813_26503</name>
</gene>
<keyword evidence="2" id="KW-0106">Calcium</keyword>
<dbReference type="PANTHER" id="PTHR45911">
    <property type="entry name" value="C2 DOMAIN-CONTAINING PROTEIN"/>
    <property type="match status" value="1"/>
</dbReference>
<dbReference type="SUPFAM" id="SSF49562">
    <property type="entry name" value="C2 domain (Calcium/lipid-binding domain, CaLB)"/>
    <property type="match status" value="1"/>
</dbReference>
<dbReference type="Gene3D" id="2.60.40.150">
    <property type="entry name" value="C2 domain"/>
    <property type="match status" value="1"/>
</dbReference>
<keyword evidence="1" id="KW-0479">Metal-binding</keyword>
<proteinExistence type="predicted"/>
<dbReference type="Proteomes" id="UP001150062">
    <property type="component" value="Unassembled WGS sequence"/>
</dbReference>
<dbReference type="Proteomes" id="UP001146793">
    <property type="component" value="Unassembled WGS sequence"/>
</dbReference>
<organism evidence="4 6">
    <name type="scientific">Anaeramoeba flamelloides</name>
    <dbReference type="NCBI Taxonomy" id="1746091"/>
    <lineage>
        <taxon>Eukaryota</taxon>
        <taxon>Metamonada</taxon>
        <taxon>Anaeramoebidae</taxon>
        <taxon>Anaeramoeba</taxon>
    </lineage>
</organism>
<feature type="domain" description="C2" evidence="3">
    <location>
        <begin position="1"/>
        <end position="116"/>
    </location>
</feature>
<dbReference type="GO" id="GO:0005509">
    <property type="term" value="F:calcium ion binding"/>
    <property type="evidence" value="ECO:0007669"/>
    <property type="project" value="TreeGrafter"/>
</dbReference>
<reference evidence="4" key="2">
    <citation type="submission" date="2022-08" db="EMBL/GenBank/DDBJ databases">
        <title>Novel sulphate-reducing endosymbionts in the free-living metamonad Anaeramoeba.</title>
        <authorList>
            <person name="Jerlstrom-Hultqvist J."/>
            <person name="Cepicka I."/>
            <person name="Gallot-Lavallee L."/>
            <person name="Salas-Leiva D."/>
            <person name="Curtis B.A."/>
            <person name="Zahonova K."/>
            <person name="Pipaliya S."/>
            <person name="Dacks J."/>
            <person name="Roger A.J."/>
        </authorList>
    </citation>
    <scope>NUCLEOTIDE SEQUENCE</scope>
    <source>
        <strain evidence="4">Busselton2</strain>
    </source>
</reference>
<evidence type="ECO:0000256" key="2">
    <source>
        <dbReference type="ARBA" id="ARBA00022837"/>
    </source>
</evidence>
<evidence type="ECO:0000259" key="3">
    <source>
        <dbReference type="PROSITE" id="PS50004"/>
    </source>
</evidence>
<dbReference type="GO" id="GO:0016020">
    <property type="term" value="C:membrane"/>
    <property type="evidence" value="ECO:0007669"/>
    <property type="project" value="TreeGrafter"/>
</dbReference>
<sequence length="147" mass="16841">MNKLYIRVVEAKGLRAADFGGKSDPFCTLSISDKEVSDKITKKGKLFTPKTKVIKKTVNPVWKESKMLYVVPGNEEKDFLRVVIYDWDRASKNDLLGMVKIPMTTFLNGKSVDAWYNVEPMKKEKAKGELRLITHYCPIGVPFYNNF</sequence>
<dbReference type="EMBL" id="JAOAOG010000236">
    <property type="protein sequence ID" value="KAJ6237925.1"/>
    <property type="molecule type" value="Genomic_DNA"/>
</dbReference>
<dbReference type="AlphaFoldDB" id="A0AAV7ZJD8"/>
<comment type="caution">
    <text evidence="4">The sequence shown here is derived from an EMBL/GenBank/DDBJ whole genome shotgun (WGS) entry which is preliminary data.</text>
</comment>
<evidence type="ECO:0000313" key="4">
    <source>
        <dbReference type="EMBL" id="KAJ3439929.1"/>
    </source>
</evidence>
<keyword evidence="7" id="KW-1185">Reference proteome</keyword>
<dbReference type="PANTHER" id="PTHR45911:SF4">
    <property type="entry name" value="MULTIPLE C2 AND TRANSMEMBRANE DOMAIN-CONTAINING PROTEIN"/>
    <property type="match status" value="1"/>
</dbReference>
<evidence type="ECO:0000313" key="5">
    <source>
        <dbReference type="EMBL" id="KAJ6237925.1"/>
    </source>
</evidence>
<dbReference type="SMART" id="SM00239">
    <property type="entry name" value="C2"/>
    <property type="match status" value="1"/>
</dbReference>
<dbReference type="Pfam" id="PF00168">
    <property type="entry name" value="C2"/>
    <property type="match status" value="1"/>
</dbReference>